<keyword evidence="2" id="KW-1185">Reference proteome</keyword>
<reference evidence="1" key="1">
    <citation type="submission" date="2023-10" db="EMBL/GenBank/DDBJ databases">
        <title>Amphibacter perezi, gen. nov., sp. nov. a novel taxa of the family Comamonadaceae, class Betaproteobacteria isolated from the skin microbiota of Pelophylax perezi from different populations.</title>
        <authorList>
            <person name="Costa S."/>
            <person name="Proenca D.N."/>
            <person name="Lopes I."/>
            <person name="Morais P.V."/>
        </authorList>
    </citation>
    <scope>NUCLEOTIDE SEQUENCE</scope>
    <source>
        <strain evidence="1">SL12-8</strain>
    </source>
</reference>
<evidence type="ECO:0000313" key="1">
    <source>
        <dbReference type="EMBL" id="MEJ7139375.1"/>
    </source>
</evidence>
<proteinExistence type="predicted"/>
<gene>
    <name evidence="1" type="primary">trbL</name>
    <name evidence="1" type="ORF">RV045_13195</name>
</gene>
<dbReference type="Proteomes" id="UP001364695">
    <property type="component" value="Unassembled WGS sequence"/>
</dbReference>
<comment type="caution">
    <text evidence="1">The sequence shown here is derived from an EMBL/GenBank/DDBJ whole genome shotgun (WGS) entry which is preliminary data.</text>
</comment>
<evidence type="ECO:0000313" key="2">
    <source>
        <dbReference type="Proteomes" id="UP001364695"/>
    </source>
</evidence>
<dbReference type="EMBL" id="JAWDIE010000025">
    <property type="protein sequence ID" value="MEJ7139375.1"/>
    <property type="molecule type" value="Genomic_DNA"/>
</dbReference>
<organism evidence="1 2">
    <name type="scientific">Amphibiibacter pelophylacis</name>
    <dbReference type="NCBI Taxonomy" id="1799477"/>
    <lineage>
        <taxon>Bacteria</taxon>
        <taxon>Pseudomonadati</taxon>
        <taxon>Pseudomonadota</taxon>
        <taxon>Betaproteobacteria</taxon>
        <taxon>Burkholderiales</taxon>
        <taxon>Sphaerotilaceae</taxon>
        <taxon>Amphibiibacter</taxon>
    </lineage>
</organism>
<protein>
    <submittedName>
        <fullName evidence="1">P-type conjugative transfer protein TrbL</fullName>
    </submittedName>
</protein>
<sequence length="521" mass="52209">MNNKRLSTVAVIGMALMLYSSGAAAQLTSSGMLDQVVAAFATRAASWQTVIMNAATWLFWTLGTISLAWTGGILMLRGGGIQDFFSEFVRFIMFFGFFLWLLRHGPDFASSIIQSLQLLGERASGVSSVTPSGIVDIGFMIWRQAISNLSLLSPVDSVVGLALSSAIMILLAAVAVNMMLLVVSAWILMYAGIFFLGFGGSRWTSDMAISYYKTVLGVRMQLLTMVILVGIGVDLLDTFYSRMNTGTLNFEELGVMLVFCVTLLMLITRVPPLVASIVSGGGVGAIGGSMGAGSIVGAAMASAGMASAAASMAGGALLGSAQSMTGGASAIKAAFAAANAGGGESTGTMAAPMAGGITSGGMSAGGYSGDLSSTPFARAAGLNEVGRAGGRSMVGGTATQHGSVGKVGAKGGSDAGQKAVADGHTAGSSMVGRVATTAAKAGKVAAGAGANLAAGIGSVMAAKADEIASNFQAGVEQTVGGKVAVAIRQSAEAEAPSFGGDAITAAPATQEDEVAAFVNRP</sequence>
<accession>A0ACC6P572</accession>
<name>A0ACC6P572_9BURK</name>